<evidence type="ECO:0000313" key="3">
    <source>
        <dbReference type="Proteomes" id="UP000466442"/>
    </source>
</evidence>
<organism evidence="2 3">
    <name type="scientific">Apolygus lucorum</name>
    <name type="common">Small green plant bug</name>
    <name type="synonym">Lygocoris lucorum</name>
    <dbReference type="NCBI Taxonomy" id="248454"/>
    <lineage>
        <taxon>Eukaryota</taxon>
        <taxon>Metazoa</taxon>
        <taxon>Ecdysozoa</taxon>
        <taxon>Arthropoda</taxon>
        <taxon>Hexapoda</taxon>
        <taxon>Insecta</taxon>
        <taxon>Pterygota</taxon>
        <taxon>Neoptera</taxon>
        <taxon>Paraneoptera</taxon>
        <taxon>Hemiptera</taxon>
        <taxon>Heteroptera</taxon>
        <taxon>Panheteroptera</taxon>
        <taxon>Cimicomorpha</taxon>
        <taxon>Miridae</taxon>
        <taxon>Mirini</taxon>
        <taxon>Apolygus</taxon>
    </lineage>
</organism>
<dbReference type="OrthoDB" id="10615048at2759"/>
<evidence type="ECO:0000313" key="2">
    <source>
        <dbReference type="EMBL" id="KAF6197928.1"/>
    </source>
</evidence>
<keyword evidence="1" id="KW-0732">Signal</keyword>
<accession>A0A8S9WP49</accession>
<dbReference type="EMBL" id="WIXP02000016">
    <property type="protein sequence ID" value="KAF6197928.1"/>
    <property type="molecule type" value="Genomic_DNA"/>
</dbReference>
<dbReference type="Proteomes" id="UP000466442">
    <property type="component" value="Linkage Group LG16"/>
</dbReference>
<reference evidence="2" key="1">
    <citation type="journal article" date="2021" name="Mol. Ecol. Resour.">
        <title>Apolygus lucorum genome provides insights into omnivorousness and mesophyll feeding.</title>
        <authorList>
            <person name="Liu Y."/>
            <person name="Liu H."/>
            <person name="Wang H."/>
            <person name="Huang T."/>
            <person name="Liu B."/>
            <person name="Yang B."/>
            <person name="Yin L."/>
            <person name="Li B."/>
            <person name="Zhang Y."/>
            <person name="Zhang S."/>
            <person name="Jiang F."/>
            <person name="Zhang X."/>
            <person name="Ren Y."/>
            <person name="Wang B."/>
            <person name="Wang S."/>
            <person name="Lu Y."/>
            <person name="Wu K."/>
            <person name="Fan W."/>
            <person name="Wang G."/>
        </authorList>
    </citation>
    <scope>NUCLEOTIDE SEQUENCE</scope>
    <source>
        <strain evidence="2">12Hb</strain>
    </source>
</reference>
<feature type="chain" id="PRO_5035752675" description="Protein TsetseEP domain-containing protein" evidence="1">
    <location>
        <begin position="19"/>
        <end position="228"/>
    </location>
</feature>
<evidence type="ECO:0000256" key="1">
    <source>
        <dbReference type="SAM" id="SignalP"/>
    </source>
</evidence>
<proteinExistence type="predicted"/>
<feature type="signal peptide" evidence="1">
    <location>
        <begin position="1"/>
        <end position="18"/>
    </location>
</feature>
<keyword evidence="3" id="KW-1185">Reference proteome</keyword>
<dbReference type="AlphaFoldDB" id="A0A8S9WP49"/>
<comment type="caution">
    <text evidence="2">The sequence shown here is derived from an EMBL/GenBank/DDBJ whole genome shotgun (WGS) entry which is preliminary data.</text>
</comment>
<gene>
    <name evidence="2" type="ORF">GE061_007671</name>
</gene>
<protein>
    <recommendedName>
        <fullName evidence="4">Protein TsetseEP domain-containing protein</fullName>
    </recommendedName>
</protein>
<sequence length="228" mass="26560">MIFVFALFCCNILQLSWGSVIYQEVAKELQNNVESVTAGVLAVTKEVEEALFEYKRKKEEEFNGHQSNDFNILEMYEWYEKEGDKATKKCLSAQRNLQMIRAGYNENVQQCFKRVDRIVVKMEEKIKSLVKMAEKHANTVDLVVPCEQLDAQEECLSQAREQGKMRTDSMMASLQRFEILKRLTIYEINTNRDVCLSIAETYKNCEKDEIEVLRKCMSGDDDQQDQFA</sequence>
<name>A0A8S9WP49_APOLU</name>
<evidence type="ECO:0008006" key="4">
    <source>
        <dbReference type="Google" id="ProtNLM"/>
    </source>
</evidence>